<dbReference type="InterPro" id="IPR046657">
    <property type="entry name" value="DUF6766"/>
</dbReference>
<dbReference type="EMBL" id="JBHSFZ010000016">
    <property type="protein sequence ID" value="MFC4594454.1"/>
    <property type="molecule type" value="Genomic_DNA"/>
</dbReference>
<keyword evidence="3" id="KW-1185">Reference proteome</keyword>
<proteinExistence type="predicted"/>
<sequence length="260" mass="28994">MSRKPRLSLQIGKKSTLVKRVACRTKAVSHAFSFNDDEGARLMRLLRDNGLTITLLALFAASILGQWLTGWHVALEEASRHHQPALSLAAYTVSPDFLSSVFENWESEFLQMSAYVVLTAILFQRGSAESKDPDDSARDADLERQAQRPGAPHILRWGSVWQAIYARSLGSALALLFLISFIIHWTQSAKAAAENAVQHGETPLSTLTYLGDPQLWFESFQNWQSEFLSTAVLVLLSIFLRQRESPESKAVAAPHWKTGT</sequence>
<dbReference type="Pfam" id="PF20554">
    <property type="entry name" value="DUF6766"/>
    <property type="match status" value="1"/>
</dbReference>
<feature type="transmembrane region" description="Helical" evidence="1">
    <location>
        <begin position="50"/>
        <end position="68"/>
    </location>
</feature>
<comment type="caution">
    <text evidence="2">The sequence shown here is derived from an EMBL/GenBank/DDBJ whole genome shotgun (WGS) entry which is preliminary data.</text>
</comment>
<keyword evidence="1" id="KW-1133">Transmembrane helix</keyword>
<name>A0ABV9F055_9SPHN</name>
<dbReference type="Proteomes" id="UP001595957">
    <property type="component" value="Unassembled WGS sequence"/>
</dbReference>
<protein>
    <submittedName>
        <fullName evidence="2">DUF6766 family protein</fullName>
    </submittedName>
</protein>
<keyword evidence="1" id="KW-0472">Membrane</keyword>
<accession>A0ABV9F055</accession>
<evidence type="ECO:0000256" key="1">
    <source>
        <dbReference type="SAM" id="Phobius"/>
    </source>
</evidence>
<keyword evidence="1" id="KW-0812">Transmembrane</keyword>
<gene>
    <name evidence="2" type="ORF">ACFO3E_09660</name>
</gene>
<evidence type="ECO:0000313" key="3">
    <source>
        <dbReference type="Proteomes" id="UP001595957"/>
    </source>
</evidence>
<organism evidence="2 3">
    <name type="scientific">Sphingobium tyrosinilyticum</name>
    <dbReference type="NCBI Taxonomy" id="2715436"/>
    <lineage>
        <taxon>Bacteria</taxon>
        <taxon>Pseudomonadati</taxon>
        <taxon>Pseudomonadota</taxon>
        <taxon>Alphaproteobacteria</taxon>
        <taxon>Sphingomonadales</taxon>
        <taxon>Sphingomonadaceae</taxon>
        <taxon>Sphingobium</taxon>
    </lineage>
</organism>
<feature type="transmembrane region" description="Helical" evidence="1">
    <location>
        <begin position="164"/>
        <end position="185"/>
    </location>
</feature>
<evidence type="ECO:0000313" key="2">
    <source>
        <dbReference type="EMBL" id="MFC4594454.1"/>
    </source>
</evidence>
<reference evidence="3" key="1">
    <citation type="journal article" date="2019" name="Int. J. Syst. Evol. Microbiol.">
        <title>The Global Catalogue of Microorganisms (GCM) 10K type strain sequencing project: providing services to taxonomists for standard genome sequencing and annotation.</title>
        <authorList>
            <consortium name="The Broad Institute Genomics Platform"/>
            <consortium name="The Broad Institute Genome Sequencing Center for Infectious Disease"/>
            <person name="Wu L."/>
            <person name="Ma J."/>
        </authorList>
    </citation>
    <scope>NUCLEOTIDE SEQUENCE [LARGE SCALE GENOMIC DNA]</scope>
    <source>
        <strain evidence="3">NBRC 103632</strain>
    </source>
</reference>